<dbReference type="Proteomes" id="UP000199074">
    <property type="component" value="Unassembled WGS sequence"/>
</dbReference>
<dbReference type="OrthoDB" id="9811157at2"/>
<sequence>MSLPRELEALKLDALAVTCWSWANFKGWKLGPGADKAGPCPNCGGTDRFAIHTTKNTFNCRRCGISGHGVIDLVMATENVKFVRACELITGRTVADPISAEEAARIHQEAERRERERAAEEEKRRLRAINEGKSVWNRSSLPMPAGRGGVADYLALRGIAVKLDKVLLREVPALPYVTEVTGADGRKTYPTLHTGPAMVAAVVLPDGSFGAVHQTWIDLGQPNGKVVLFHPSKTEADGSPQTMPAKKVRGSKKGGAIKLYTPKSVRRIVMGEGIETTLTMLRHNFEPGTAYWAGVDLGNMAGKAYRDFDNKRQEDEPDLDDWDCFVPPDWCEELVFLCDSDEAETKTVEKLTRGLKRALAARLAKRTLDPSLPSLDVNFVNPLGDGKDLNDLVRVSL</sequence>
<evidence type="ECO:0000313" key="3">
    <source>
        <dbReference type="Proteomes" id="UP000199074"/>
    </source>
</evidence>
<name>A0A1I7NEZ7_9HYPH</name>
<dbReference type="STRING" id="429728.SAMN05216456_1924"/>
<keyword evidence="2" id="KW-0378">Hydrolase</keyword>
<evidence type="ECO:0000259" key="1">
    <source>
        <dbReference type="SMART" id="SM00778"/>
    </source>
</evidence>
<dbReference type="AlphaFoldDB" id="A0A1I7NEZ7"/>
<dbReference type="Pfam" id="PF08273">
    <property type="entry name" value="Zn_Ribbon_Prim"/>
    <property type="match status" value="1"/>
</dbReference>
<dbReference type="InterPro" id="IPR036977">
    <property type="entry name" value="DNA_primase_Znf_CHC2"/>
</dbReference>
<gene>
    <name evidence="2" type="ORF">SAMN05216456_1924</name>
</gene>
<keyword evidence="3" id="KW-1185">Reference proteome</keyword>
<reference evidence="2 3" key="1">
    <citation type="submission" date="2016-10" db="EMBL/GenBank/DDBJ databases">
        <authorList>
            <person name="de Groot N.N."/>
        </authorList>
    </citation>
    <scope>NUCLEOTIDE SEQUENCE [LARGE SCALE GENOMIC DNA]</scope>
    <source>
        <strain evidence="2 3">IPL20</strain>
    </source>
</reference>
<dbReference type="GO" id="GO:0004386">
    <property type="term" value="F:helicase activity"/>
    <property type="evidence" value="ECO:0007669"/>
    <property type="project" value="UniProtKB-KW"/>
</dbReference>
<dbReference type="InterPro" id="IPR055570">
    <property type="entry name" value="DUF7146"/>
</dbReference>
<dbReference type="RefSeq" id="WP_092423635.1">
    <property type="nucleotide sequence ID" value="NZ_FPCK01000001.1"/>
</dbReference>
<proteinExistence type="predicted"/>
<dbReference type="Gene3D" id="3.90.580.10">
    <property type="entry name" value="Zinc finger, CHC2-type domain"/>
    <property type="match status" value="1"/>
</dbReference>
<keyword evidence="2" id="KW-0547">Nucleotide-binding</keyword>
<dbReference type="SMART" id="SM00778">
    <property type="entry name" value="Prim_Zn_Ribbon"/>
    <property type="match status" value="1"/>
</dbReference>
<organism evidence="2 3">
    <name type="scientific">Devosia crocina</name>
    <dbReference type="NCBI Taxonomy" id="429728"/>
    <lineage>
        <taxon>Bacteria</taxon>
        <taxon>Pseudomonadati</taxon>
        <taxon>Pseudomonadota</taxon>
        <taxon>Alphaproteobacteria</taxon>
        <taxon>Hyphomicrobiales</taxon>
        <taxon>Devosiaceae</taxon>
        <taxon>Devosia</taxon>
    </lineage>
</organism>
<keyword evidence="2" id="KW-0067">ATP-binding</keyword>
<dbReference type="GO" id="GO:0006260">
    <property type="term" value="P:DNA replication"/>
    <property type="evidence" value="ECO:0007669"/>
    <property type="project" value="InterPro"/>
</dbReference>
<evidence type="ECO:0000313" key="2">
    <source>
        <dbReference type="EMBL" id="SFV33219.1"/>
    </source>
</evidence>
<dbReference type="GO" id="GO:0008270">
    <property type="term" value="F:zinc ion binding"/>
    <property type="evidence" value="ECO:0007669"/>
    <property type="project" value="InterPro"/>
</dbReference>
<feature type="domain" description="DNA primase/helicase Gp4 N-terminal Bacteriophage T7-like" evidence="1">
    <location>
        <begin position="35"/>
        <end position="70"/>
    </location>
</feature>
<accession>A0A1I7NEZ7</accession>
<dbReference type="SUPFAM" id="SSF57783">
    <property type="entry name" value="Zinc beta-ribbon"/>
    <property type="match status" value="1"/>
</dbReference>
<dbReference type="InterPro" id="IPR013237">
    <property type="entry name" value="Phage_T7_Gp4_N"/>
</dbReference>
<dbReference type="GO" id="GO:0003677">
    <property type="term" value="F:DNA binding"/>
    <property type="evidence" value="ECO:0007669"/>
    <property type="project" value="InterPro"/>
</dbReference>
<dbReference type="EMBL" id="FPCK01000001">
    <property type="protein sequence ID" value="SFV33219.1"/>
    <property type="molecule type" value="Genomic_DNA"/>
</dbReference>
<protein>
    <submittedName>
        <fullName evidence="2">Zinc-binding domain of primase-helicase</fullName>
    </submittedName>
</protein>
<dbReference type="Pfam" id="PF23639">
    <property type="entry name" value="DUF7146"/>
    <property type="match status" value="1"/>
</dbReference>
<keyword evidence="2" id="KW-0347">Helicase</keyword>